<comment type="caution">
    <text evidence="16">The sequence shown here is derived from an EMBL/GenBank/DDBJ whole genome shotgun (WGS) entry which is preliminary data.</text>
</comment>
<gene>
    <name evidence="16" type="primary">ALG11</name>
    <name evidence="16" type="ORF">CcCBS67573_g00106</name>
</gene>
<evidence type="ECO:0000256" key="13">
    <source>
        <dbReference type="ARBA" id="ARBA00045065"/>
    </source>
</evidence>
<evidence type="ECO:0000256" key="12">
    <source>
        <dbReference type="ARBA" id="ARBA00032515"/>
    </source>
</evidence>
<keyword evidence="6 16" id="KW-0808">Transferase</keyword>
<evidence type="ECO:0000313" key="16">
    <source>
        <dbReference type="EMBL" id="TPX78593.1"/>
    </source>
</evidence>
<dbReference type="Gene3D" id="3.40.50.2000">
    <property type="entry name" value="Glycogen Phosphorylase B"/>
    <property type="match status" value="1"/>
</dbReference>
<accession>A0A507FQP6</accession>
<dbReference type="GO" id="GO:0004377">
    <property type="term" value="F:GDP-Man:Man(3)GlcNAc(2)-PP-Dol alpha-1,2-mannosyltransferase activity"/>
    <property type="evidence" value="ECO:0007669"/>
    <property type="project" value="UniProtKB-EC"/>
</dbReference>
<dbReference type="STRING" id="246404.A0A507FQP6"/>
<evidence type="ECO:0000256" key="3">
    <source>
        <dbReference type="ARBA" id="ARBA00012645"/>
    </source>
</evidence>
<dbReference type="Pfam" id="PF15924">
    <property type="entry name" value="ALG11_N"/>
    <property type="match status" value="1"/>
</dbReference>
<dbReference type="InterPro" id="IPR038013">
    <property type="entry name" value="ALG11"/>
</dbReference>
<proteinExistence type="predicted"/>
<dbReference type="GO" id="GO:0005789">
    <property type="term" value="C:endoplasmic reticulum membrane"/>
    <property type="evidence" value="ECO:0007669"/>
    <property type="project" value="UniProtKB-SubCell"/>
</dbReference>
<evidence type="ECO:0000313" key="17">
    <source>
        <dbReference type="Proteomes" id="UP000320333"/>
    </source>
</evidence>
<dbReference type="InterPro" id="IPR031814">
    <property type="entry name" value="ALG11_N"/>
</dbReference>
<dbReference type="SUPFAM" id="SSF53756">
    <property type="entry name" value="UDP-Glycosyltransferase/glycogen phosphorylase"/>
    <property type="match status" value="1"/>
</dbReference>
<comment type="pathway">
    <text evidence="2">Protein modification; protein glycosylation.</text>
</comment>
<evidence type="ECO:0000256" key="7">
    <source>
        <dbReference type="ARBA" id="ARBA00022692"/>
    </source>
</evidence>
<evidence type="ECO:0000256" key="11">
    <source>
        <dbReference type="ARBA" id="ARBA00032060"/>
    </source>
</evidence>
<keyword evidence="8" id="KW-0256">Endoplasmic reticulum</keyword>
<dbReference type="GO" id="GO:0006487">
    <property type="term" value="P:protein N-linked glycosylation"/>
    <property type="evidence" value="ECO:0007669"/>
    <property type="project" value="TreeGrafter"/>
</dbReference>
<comment type="subcellular location">
    <subcellularLocation>
        <location evidence="1">Endoplasmic reticulum membrane</location>
        <topology evidence="1">Single-pass membrane protein</topology>
    </subcellularLocation>
</comment>
<evidence type="ECO:0000256" key="9">
    <source>
        <dbReference type="ARBA" id="ARBA00022989"/>
    </source>
</evidence>
<keyword evidence="5 16" id="KW-0328">Glycosyltransferase</keyword>
<keyword evidence="9" id="KW-1133">Transmembrane helix</keyword>
<dbReference type="PANTHER" id="PTHR45919:SF1">
    <property type="entry name" value="GDP-MAN:MAN(3)GLCNAC(2)-PP-DOL ALPHA-1,2-MANNOSYLTRANSFERASE"/>
    <property type="match status" value="1"/>
</dbReference>
<evidence type="ECO:0000256" key="4">
    <source>
        <dbReference type="ARBA" id="ARBA00022018"/>
    </source>
</evidence>
<protein>
    <recommendedName>
        <fullName evidence="4">GDP-Man:Man(3)GlcNAc(2)-PP-Dol alpha-1,2-mannosyltransferase</fullName>
        <ecNumber evidence="3">2.4.1.131</ecNumber>
    </recommendedName>
    <alternativeName>
        <fullName evidence="11">Asparagine-linked glycosylation protein 11</fullName>
    </alternativeName>
    <alternativeName>
        <fullName evidence="12">Glycolipid 2-alpha-mannosyltransferase</fullName>
    </alternativeName>
</protein>
<comment type="catalytic activity">
    <reaction evidence="13">
        <text>an alpha-D-Man-(1-&gt;3)-[alpha-D-Man-(1-&gt;6)]-beta-D-Man-(1-&gt;4)-beta-D-GlcNAc-(1-&gt;4)-alpha-D-GlcNAc-diphospho-di-trans,poly-cis-dolichol + 2 GDP-alpha-D-mannose = an alpha-D-Man-(1-&gt;2)-alpha-D-Man-(1-&gt;2)-alpha-D-Man-(1-&gt;3)-[alpha-D-Man-(1-&gt;6)]-beta-D-Man-(1-&gt;4)-beta-D-GlcNAc-(1-&gt;4)-alpha-D-GlcNAc-diphospho-di-trans,poly-cis-dolichol + 2 GDP + 2 H(+)</text>
        <dbReference type="Rhea" id="RHEA:29523"/>
        <dbReference type="Rhea" id="RHEA-COMP:19515"/>
        <dbReference type="Rhea" id="RHEA-COMP:19516"/>
        <dbReference type="ChEBI" id="CHEBI:15378"/>
        <dbReference type="ChEBI" id="CHEBI:57527"/>
        <dbReference type="ChEBI" id="CHEBI:58189"/>
        <dbReference type="ChEBI" id="CHEBI:132511"/>
        <dbReference type="ChEBI" id="CHEBI:132515"/>
        <dbReference type="EC" id="2.4.1.131"/>
    </reaction>
    <physiologicalReaction direction="left-to-right" evidence="13">
        <dbReference type="Rhea" id="RHEA:29524"/>
    </physiologicalReaction>
</comment>
<evidence type="ECO:0000256" key="1">
    <source>
        <dbReference type="ARBA" id="ARBA00004389"/>
    </source>
</evidence>
<keyword evidence="17" id="KW-1185">Reference proteome</keyword>
<evidence type="ECO:0000259" key="14">
    <source>
        <dbReference type="Pfam" id="PF00534"/>
    </source>
</evidence>
<dbReference type="EMBL" id="QEAP01000002">
    <property type="protein sequence ID" value="TPX78593.1"/>
    <property type="molecule type" value="Genomic_DNA"/>
</dbReference>
<dbReference type="AlphaFoldDB" id="A0A507FQP6"/>
<evidence type="ECO:0000259" key="15">
    <source>
        <dbReference type="Pfam" id="PF15924"/>
    </source>
</evidence>
<evidence type="ECO:0000256" key="5">
    <source>
        <dbReference type="ARBA" id="ARBA00022676"/>
    </source>
</evidence>
<feature type="domain" description="ALG11 mannosyltransferase N-terminal" evidence="15">
    <location>
        <begin position="64"/>
        <end position="269"/>
    </location>
</feature>
<reference evidence="16 17" key="1">
    <citation type="journal article" date="2019" name="Sci. Rep.">
        <title>Comparative genomics of chytrid fungi reveal insights into the obligate biotrophic and pathogenic lifestyle of Synchytrium endobioticum.</title>
        <authorList>
            <person name="van de Vossenberg B.T.L.H."/>
            <person name="Warris S."/>
            <person name="Nguyen H.D.T."/>
            <person name="van Gent-Pelzer M.P.E."/>
            <person name="Joly D.L."/>
            <person name="van de Geest H.C."/>
            <person name="Bonants P.J.M."/>
            <person name="Smith D.S."/>
            <person name="Levesque C.A."/>
            <person name="van der Lee T.A.J."/>
        </authorList>
    </citation>
    <scope>NUCLEOTIDE SEQUENCE [LARGE SCALE GENOMIC DNA]</scope>
    <source>
        <strain evidence="16 17">CBS 675.73</strain>
    </source>
</reference>
<dbReference type="OrthoDB" id="2276068at2759"/>
<feature type="domain" description="Glycosyl transferase family 1" evidence="14">
    <location>
        <begin position="293"/>
        <end position="441"/>
    </location>
</feature>
<sequence>MTSVAIVLAVGIAATLATFLFVTRRRSQSPTVAFFHPFWYGFNTYIPIHLSRPPQRNSLTIAQSDGGGGGERVLWAAVSALLARESKSAIKFNVVIYSKTGLSLDTVLQKVKSQFGIVFSKDQKSRISFVELTYWRYLEAERYPRLTLVAQSIASAFVAAEALIKHPPPEIFVDTIGFAFTLPIAKLLGCRKVLAYVHYPTISSDMINVVKDGVESYNNRGRVATSPFVRNLKLCYYRLFAMLYSFVGSYADVILANSSWTIAHLNSIWKLESRSKVVFPPCETKSLTDFSLKNRERVILSVAQFSGPKKLRLLFIGGARHAADKALADSVLEYATRLGIRGNVDILVNAPFPDLQAWLGKASLGLHAMRDEHFGIGIVEYMAAGVIPIANNSGGPKMDIVSTSNRESRTGYLASSKEEYAAAIWDALNLSADEEFDMRTRARSSVATRFSTATFQTEFLRSIDPLMDGAFSKRR</sequence>
<keyword evidence="10" id="KW-0472">Membrane</keyword>
<name>A0A507FQP6_9FUNG</name>
<dbReference type="PANTHER" id="PTHR45919">
    <property type="entry name" value="GDP-MAN:MAN(3)GLCNAC(2)-PP-DOL ALPHA-1,2-MANNOSYLTRANSFERASE"/>
    <property type="match status" value="1"/>
</dbReference>
<evidence type="ECO:0000256" key="10">
    <source>
        <dbReference type="ARBA" id="ARBA00023136"/>
    </source>
</evidence>
<keyword evidence="7" id="KW-0812">Transmembrane</keyword>
<dbReference type="Proteomes" id="UP000320333">
    <property type="component" value="Unassembled WGS sequence"/>
</dbReference>
<organism evidence="16 17">
    <name type="scientific">Chytriomyces confervae</name>
    <dbReference type="NCBI Taxonomy" id="246404"/>
    <lineage>
        <taxon>Eukaryota</taxon>
        <taxon>Fungi</taxon>
        <taxon>Fungi incertae sedis</taxon>
        <taxon>Chytridiomycota</taxon>
        <taxon>Chytridiomycota incertae sedis</taxon>
        <taxon>Chytridiomycetes</taxon>
        <taxon>Chytridiales</taxon>
        <taxon>Chytriomycetaceae</taxon>
        <taxon>Chytriomyces</taxon>
    </lineage>
</organism>
<evidence type="ECO:0000256" key="6">
    <source>
        <dbReference type="ARBA" id="ARBA00022679"/>
    </source>
</evidence>
<evidence type="ECO:0000256" key="2">
    <source>
        <dbReference type="ARBA" id="ARBA00004922"/>
    </source>
</evidence>
<dbReference type="InterPro" id="IPR001296">
    <property type="entry name" value="Glyco_trans_1"/>
</dbReference>
<dbReference type="EC" id="2.4.1.131" evidence="3"/>
<evidence type="ECO:0000256" key="8">
    <source>
        <dbReference type="ARBA" id="ARBA00022824"/>
    </source>
</evidence>
<dbReference type="Pfam" id="PF00534">
    <property type="entry name" value="Glycos_transf_1"/>
    <property type="match status" value="1"/>
</dbReference>